<accession>A0A3N7HLT1</accession>
<dbReference type="Proteomes" id="UP000267464">
    <property type="component" value="Unassembled WGS sequence"/>
</dbReference>
<reference evidence="1 2" key="1">
    <citation type="submission" date="2018-08" db="EMBL/GenBank/DDBJ databases">
        <authorList>
            <person name="Khan S.A."/>
            <person name="Jeon C.O."/>
            <person name="Chun B.H."/>
            <person name="Jeong S.E."/>
        </authorList>
    </citation>
    <scope>NUCLEOTIDE SEQUENCE [LARGE SCALE GENOMIC DNA]</scope>
    <source>
        <strain evidence="1 2">S-16</strain>
    </source>
</reference>
<name>A0A3N7HLT1_9BURK</name>
<sequence>MRRLGLALVIGASLAEAAQPAKPLAQAQMEALALAGETAVRHARLAAHDESPLRFEFHRRQAFVVKLGDVPVQVMSLSWWPQSGGDAHCALVVKSASATSQHADVPVIDALAGAADDPPWSCDGEPALRFTDVNDDGCTDLVALFPMRPPSGERFWQPVVLTCTGKGSLAFEQSLTKQLTGHQPLHDLQQAVQWLKPRTDSSSRPGSR</sequence>
<gene>
    <name evidence="1" type="ORF">DZC73_18175</name>
</gene>
<dbReference type="AlphaFoldDB" id="A0A3N7HLT1"/>
<protein>
    <submittedName>
        <fullName evidence="1">Uncharacterized protein</fullName>
    </submittedName>
</protein>
<organism evidence="1 2">
    <name type="scientific">Piscinibacter terrae</name>
    <dbReference type="NCBI Taxonomy" id="2496871"/>
    <lineage>
        <taxon>Bacteria</taxon>
        <taxon>Pseudomonadati</taxon>
        <taxon>Pseudomonadota</taxon>
        <taxon>Betaproteobacteria</taxon>
        <taxon>Burkholderiales</taxon>
        <taxon>Sphaerotilaceae</taxon>
        <taxon>Piscinibacter</taxon>
    </lineage>
</organism>
<comment type="caution">
    <text evidence="1">The sequence shown here is derived from an EMBL/GenBank/DDBJ whole genome shotgun (WGS) entry which is preliminary data.</text>
</comment>
<reference evidence="1 2" key="2">
    <citation type="submission" date="2018-12" db="EMBL/GenBank/DDBJ databases">
        <title>Rhizobacter gummiphilus sp. nov., a rubber-degrading bacterium isolated from the soil of a botanical garden in Japan.</title>
        <authorList>
            <person name="Shunsuke S.S."/>
        </authorList>
    </citation>
    <scope>NUCLEOTIDE SEQUENCE [LARGE SCALE GENOMIC DNA]</scope>
    <source>
        <strain evidence="1 2">S-16</strain>
    </source>
</reference>
<dbReference type="EMBL" id="QUSW01000005">
    <property type="protein sequence ID" value="RQP23054.1"/>
    <property type="molecule type" value="Genomic_DNA"/>
</dbReference>
<evidence type="ECO:0000313" key="1">
    <source>
        <dbReference type="EMBL" id="RQP23054.1"/>
    </source>
</evidence>
<proteinExistence type="predicted"/>
<keyword evidence="2" id="KW-1185">Reference proteome</keyword>
<evidence type="ECO:0000313" key="2">
    <source>
        <dbReference type="Proteomes" id="UP000267464"/>
    </source>
</evidence>